<organism evidence="4 6">
    <name type="scientific">Aeromonas salmonicida (strain A449)</name>
    <dbReference type="NCBI Taxonomy" id="382245"/>
    <lineage>
        <taxon>Bacteria</taxon>
        <taxon>Pseudomonadati</taxon>
        <taxon>Pseudomonadota</taxon>
        <taxon>Gammaproteobacteria</taxon>
        <taxon>Aeromonadales</taxon>
        <taxon>Aeromonadaceae</taxon>
        <taxon>Aeromonas</taxon>
    </lineage>
</organism>
<evidence type="ECO:0000313" key="6">
    <source>
        <dbReference type="Proteomes" id="UP000000225"/>
    </source>
</evidence>
<keyword evidence="2" id="KW-1133">Transmembrane helix</keyword>
<dbReference type="KEGG" id="asa:ASA_2019"/>
<dbReference type="HOGENOM" id="CLU_782197_0_0_6"/>
<dbReference type="STRING" id="29491.GCA_000820065_04160"/>
<keyword evidence="2" id="KW-0472">Membrane</keyword>
<keyword evidence="2" id="KW-0812">Transmembrane</keyword>
<dbReference type="AlphaFoldDB" id="A4SMF3"/>
<protein>
    <submittedName>
        <fullName evidence="4">Uncharacterized protein</fullName>
    </submittedName>
</protein>
<feature type="transmembrane region" description="Helical" evidence="2">
    <location>
        <begin position="334"/>
        <end position="350"/>
    </location>
</feature>
<reference evidence="6" key="2">
    <citation type="journal article" date="2008" name="BMC Genomics">
        <title>The genome of Aeromonas salmonicida subsp. salmonicida A449: insights into the evolution of a fish pathogen.</title>
        <authorList>
            <person name="Reith M.E."/>
            <person name="Singh R.K."/>
            <person name="Curtis B."/>
            <person name="Boyd J.M."/>
            <person name="Bouevitch A."/>
            <person name="Kimball J."/>
            <person name="Munholland J."/>
            <person name="Murphy C."/>
            <person name="Sarty D."/>
            <person name="Williams J."/>
            <person name="Nash J.H."/>
            <person name="Johnson S.C."/>
            <person name="Brown L.L."/>
        </authorList>
    </citation>
    <scope>NUCLEOTIDE SEQUENCE [LARGE SCALE GENOMIC DNA]</scope>
    <source>
        <strain evidence="6">A449</strain>
    </source>
</reference>
<reference evidence="4" key="1">
    <citation type="submission" date="2007-03" db="EMBL/GenBank/DDBJ databases">
        <title>The genome sequence of Aeromonas salmonicida subsp. salmonicida A449.</title>
        <authorList>
            <person name="Reith M.E."/>
            <person name="Singh R.K."/>
            <person name="Curtis B."/>
            <person name="Boyd J."/>
            <person name="Bouevitch A."/>
            <person name="Kimball J."/>
            <person name="Munholland J."/>
            <person name="Murphy C."/>
            <person name="Sarty D."/>
            <person name="Williams J."/>
            <person name="Nash J."/>
            <person name="Johnson S."/>
            <person name="Brown L."/>
        </authorList>
    </citation>
    <scope>NUCLEOTIDE SEQUENCE</scope>
    <source>
        <strain evidence="4">A449</strain>
    </source>
</reference>
<evidence type="ECO:0000256" key="3">
    <source>
        <dbReference type="SAM" id="SignalP"/>
    </source>
</evidence>
<keyword evidence="3" id="KW-0732">Signal</keyword>
<evidence type="ECO:0000256" key="2">
    <source>
        <dbReference type="SAM" id="Phobius"/>
    </source>
</evidence>
<dbReference type="EMBL" id="CP000644">
    <property type="protein sequence ID" value="ABO90075.1"/>
    <property type="molecule type" value="Genomic_DNA"/>
</dbReference>
<evidence type="ECO:0000313" key="4">
    <source>
        <dbReference type="EMBL" id="ABO90075.1"/>
    </source>
</evidence>
<feature type="region of interest" description="Disordered" evidence="1">
    <location>
        <begin position="72"/>
        <end position="92"/>
    </location>
</feature>
<feature type="chain" id="PRO_5015086454" evidence="3">
    <location>
        <begin position="19"/>
        <end position="354"/>
    </location>
</feature>
<gene>
    <name evidence="4" type="ordered locus">ASA_2005</name>
    <name evidence="5" type="ordered locus">ASA_2019</name>
</gene>
<accession>A4SMF3</accession>
<dbReference type="EMBL" id="CP000644">
    <property type="protein sequence ID" value="ABO90088.1"/>
    <property type="molecule type" value="Genomic_DNA"/>
</dbReference>
<dbReference type="KEGG" id="asa:ASA_2005"/>
<dbReference type="PROSITE" id="PS51257">
    <property type="entry name" value="PROKAR_LIPOPROTEIN"/>
    <property type="match status" value="1"/>
</dbReference>
<sequence length="354" mass="37368">MVRFFSIFLFFPSFLSFAACSFGVNVGNMPMNTADSICNVDAGSTLGGCIAKCGGGSGICLEFPAASPPSKGPYQTTGAECTPDDSGGGTGGGAYNPVGPIVVGGERETDISGGFNSISANVVKAIDNFAYQSYRDNIESASDFDAMRSSLSKIEEYSLSNKSYNELTSLYSEQSNSRLSDINEGIYDLSGYMEGGLTESINANRYAVEDGNYLLGEVIDSINNLNLGGGGEGGGGTSPCDGPLCSFTPSIEPSKSGFDTIFDGDSLADVKKQVNDKNTEIQERMADIKKVFSGGDLTINGQYENNYQDVHGARVDLSGKSNMELFFNSGPKQAIWFLAVLIAFTVLMGGRKNA</sequence>
<proteinExistence type="predicted"/>
<dbReference type="Proteomes" id="UP000000225">
    <property type="component" value="Chromosome"/>
</dbReference>
<evidence type="ECO:0000256" key="1">
    <source>
        <dbReference type="SAM" id="MobiDB-lite"/>
    </source>
</evidence>
<evidence type="ECO:0000313" key="5">
    <source>
        <dbReference type="EMBL" id="ABO90088.1"/>
    </source>
</evidence>
<name>A4SMF3_AERS4</name>
<feature type="signal peptide" evidence="3">
    <location>
        <begin position="1"/>
        <end position="18"/>
    </location>
</feature>